<dbReference type="Gene3D" id="1.10.10.60">
    <property type="entry name" value="Homeodomain-like"/>
    <property type="match status" value="1"/>
</dbReference>
<gene>
    <name evidence="7" type="ORF">IG616_17040</name>
</gene>
<keyword evidence="5" id="KW-0472">Membrane</keyword>
<feature type="transmembrane region" description="Helical" evidence="5">
    <location>
        <begin position="111"/>
        <end position="128"/>
    </location>
</feature>
<reference evidence="7 8" key="2">
    <citation type="journal article" date="2021" name="Int. J. Syst. Evol. Microbiol.">
        <title>Roseibium litorale sp. nov., isolated from a tidal flat sediment and proposal for the reclassification of Labrenzia polysiphoniae as Roseibium polysiphoniae comb. nov.</title>
        <authorList>
            <person name="Liu Y."/>
            <person name="Pei T."/>
            <person name="Du J."/>
            <person name="Chao M."/>
            <person name="Deng M.R."/>
            <person name="Zhu H."/>
        </authorList>
    </citation>
    <scope>NUCLEOTIDE SEQUENCE [LARGE SCALE GENOMIC DNA]</scope>
    <source>
        <strain evidence="7 8">4C16A</strain>
    </source>
</reference>
<keyword evidence="8" id="KW-1185">Reference proteome</keyword>
<keyword evidence="2" id="KW-0238">DNA-binding</keyword>
<evidence type="ECO:0000313" key="7">
    <source>
        <dbReference type="EMBL" id="MBD8893252.1"/>
    </source>
</evidence>
<feature type="transmembrane region" description="Helical" evidence="5">
    <location>
        <begin position="149"/>
        <end position="172"/>
    </location>
</feature>
<evidence type="ECO:0000313" key="8">
    <source>
        <dbReference type="Proteomes" id="UP000632063"/>
    </source>
</evidence>
<proteinExistence type="predicted"/>
<comment type="caution">
    <text evidence="7">The sequence shown here is derived from an EMBL/GenBank/DDBJ whole genome shotgun (WGS) entry which is preliminary data.</text>
</comment>
<evidence type="ECO:0000256" key="1">
    <source>
        <dbReference type="ARBA" id="ARBA00023015"/>
    </source>
</evidence>
<evidence type="ECO:0000256" key="5">
    <source>
        <dbReference type="SAM" id="Phobius"/>
    </source>
</evidence>
<dbReference type="EMBL" id="JACYXI010000012">
    <property type="protein sequence ID" value="MBD8893252.1"/>
    <property type="molecule type" value="Genomic_DNA"/>
</dbReference>
<dbReference type="PANTHER" id="PTHR43280">
    <property type="entry name" value="ARAC-FAMILY TRANSCRIPTIONAL REGULATOR"/>
    <property type="match status" value="1"/>
</dbReference>
<feature type="region of interest" description="Disordered" evidence="4">
    <location>
        <begin position="208"/>
        <end position="234"/>
    </location>
</feature>
<feature type="transmembrane region" description="Helical" evidence="5">
    <location>
        <begin position="178"/>
        <end position="199"/>
    </location>
</feature>
<keyword evidence="3" id="KW-0804">Transcription</keyword>
<dbReference type="Pfam" id="PF12833">
    <property type="entry name" value="HTH_18"/>
    <property type="match status" value="1"/>
</dbReference>
<evidence type="ECO:0000256" key="2">
    <source>
        <dbReference type="ARBA" id="ARBA00023125"/>
    </source>
</evidence>
<keyword evidence="5" id="KW-0812">Transmembrane</keyword>
<feature type="transmembrane region" description="Helical" evidence="5">
    <location>
        <begin position="6"/>
        <end position="23"/>
    </location>
</feature>
<dbReference type="RefSeq" id="WP_192149381.1">
    <property type="nucleotide sequence ID" value="NZ_JACYXI010000012.1"/>
</dbReference>
<organism evidence="7 8">
    <name type="scientific">Roseibium litorale</name>
    <dbReference type="NCBI Taxonomy" id="2803841"/>
    <lineage>
        <taxon>Bacteria</taxon>
        <taxon>Pseudomonadati</taxon>
        <taxon>Pseudomonadota</taxon>
        <taxon>Alphaproteobacteria</taxon>
        <taxon>Hyphomicrobiales</taxon>
        <taxon>Stappiaceae</taxon>
        <taxon>Roseibium</taxon>
    </lineage>
</organism>
<sequence>MFAIPIPLFTAAVLAFLGLRAALEGETPKMVLGLIAVCAGQSLITSANLYYGQHWLGPIQPVTAMAIPVLAYLSFVSTSIRPLALLPDALHLITPLLVVACIWFLPDGVDVVLILSFAGYGLLLLTQLGRNAEELPLIRLEHGNRAVLLWRWVAVTLIASAISDMAILFAVISGQEWLRTWIISVFSSTFLLVIGALNLSDTLKSPRADAASPDGSEVEDLPERPAAGLSTSVAETDQDGTDTALYASVETLMRTNQLYLDPDLTLGRIARKLHVPEKQLSTTINRVTGANVSRYINGYRIAHACDLLSDGASVTSAMYSSGFNTKSNFNREFLRVKGCPPSLWVETYSRASSEAK</sequence>
<dbReference type="SUPFAM" id="SSF46689">
    <property type="entry name" value="Homeodomain-like"/>
    <property type="match status" value="1"/>
</dbReference>
<dbReference type="PANTHER" id="PTHR43280:SF29">
    <property type="entry name" value="ARAC-FAMILY TRANSCRIPTIONAL REGULATOR"/>
    <property type="match status" value="1"/>
</dbReference>
<evidence type="ECO:0000256" key="4">
    <source>
        <dbReference type="SAM" id="MobiDB-lite"/>
    </source>
</evidence>
<keyword evidence="1" id="KW-0805">Transcription regulation</keyword>
<dbReference type="PROSITE" id="PS01124">
    <property type="entry name" value="HTH_ARAC_FAMILY_2"/>
    <property type="match status" value="1"/>
</dbReference>
<name>A0ABR9CQV8_9HYPH</name>
<evidence type="ECO:0000256" key="3">
    <source>
        <dbReference type="ARBA" id="ARBA00023163"/>
    </source>
</evidence>
<evidence type="ECO:0000259" key="6">
    <source>
        <dbReference type="PROSITE" id="PS01124"/>
    </source>
</evidence>
<feature type="domain" description="HTH araC/xylS-type" evidence="6">
    <location>
        <begin position="250"/>
        <end position="347"/>
    </location>
</feature>
<feature type="transmembrane region" description="Helical" evidence="5">
    <location>
        <begin position="30"/>
        <end position="51"/>
    </location>
</feature>
<reference evidence="8" key="1">
    <citation type="submission" date="2020-09" db="EMBL/GenBank/DDBJ databases">
        <title>The genome sequence of strain Labrenzia suaedae 4C16A.</title>
        <authorList>
            <person name="Liu Y."/>
        </authorList>
    </citation>
    <scope>NUCLEOTIDE SEQUENCE [LARGE SCALE GENOMIC DNA]</scope>
    <source>
        <strain evidence="8">4C16A</strain>
    </source>
</reference>
<feature type="transmembrane region" description="Helical" evidence="5">
    <location>
        <begin position="57"/>
        <end position="76"/>
    </location>
</feature>
<keyword evidence="5" id="KW-1133">Transmembrane helix</keyword>
<feature type="transmembrane region" description="Helical" evidence="5">
    <location>
        <begin position="83"/>
        <end position="105"/>
    </location>
</feature>
<protein>
    <submittedName>
        <fullName evidence="7">Helix-turn-helix transcriptional regulator</fullName>
    </submittedName>
</protein>
<dbReference type="InterPro" id="IPR018060">
    <property type="entry name" value="HTH_AraC"/>
</dbReference>
<dbReference type="SMART" id="SM00342">
    <property type="entry name" value="HTH_ARAC"/>
    <property type="match status" value="1"/>
</dbReference>
<dbReference type="Proteomes" id="UP000632063">
    <property type="component" value="Unassembled WGS sequence"/>
</dbReference>
<dbReference type="InterPro" id="IPR009057">
    <property type="entry name" value="Homeodomain-like_sf"/>
</dbReference>
<accession>A0ABR9CQV8</accession>